<dbReference type="EC" id="5.6.2.4" evidence="13 15"/>
<evidence type="ECO:0000259" key="18">
    <source>
        <dbReference type="PROSITE" id="PS51194"/>
    </source>
</evidence>
<evidence type="ECO:0000313" key="20">
    <source>
        <dbReference type="Proteomes" id="UP000070255"/>
    </source>
</evidence>
<dbReference type="NCBIfam" id="TIGR00643">
    <property type="entry name" value="recG"/>
    <property type="match status" value="1"/>
</dbReference>
<keyword evidence="10 15" id="KW-0234">DNA repair</keyword>
<dbReference type="PROSITE" id="PS51194">
    <property type="entry name" value="HELICASE_CTER"/>
    <property type="match status" value="1"/>
</dbReference>
<organism evidence="19 20">
    <name type="scientific">Burkholderia savannae</name>
    <dbReference type="NCBI Taxonomy" id="1637837"/>
    <lineage>
        <taxon>Bacteria</taxon>
        <taxon>Pseudomonadati</taxon>
        <taxon>Pseudomonadota</taxon>
        <taxon>Betaproteobacteria</taxon>
        <taxon>Burkholderiales</taxon>
        <taxon>Burkholderiaceae</taxon>
        <taxon>Burkholderia</taxon>
        <taxon>pseudomallei group</taxon>
    </lineage>
</organism>
<dbReference type="SUPFAM" id="SSF50249">
    <property type="entry name" value="Nucleic acid-binding proteins"/>
    <property type="match status" value="1"/>
</dbReference>
<dbReference type="InterPro" id="IPR004609">
    <property type="entry name" value="ATP-dep_DNA_helicase_RecG"/>
</dbReference>
<evidence type="ECO:0000256" key="3">
    <source>
        <dbReference type="ARBA" id="ARBA00022741"/>
    </source>
</evidence>
<feature type="region of interest" description="Disordered" evidence="16">
    <location>
        <begin position="1"/>
        <end position="116"/>
    </location>
</feature>
<comment type="similarity">
    <text evidence="1 15">Belongs to the helicase family. RecG subfamily.</text>
</comment>
<dbReference type="Pfam" id="PF17191">
    <property type="entry name" value="RecG_wedge"/>
    <property type="match status" value="1"/>
</dbReference>
<keyword evidence="5 15" id="KW-0378">Hydrolase</keyword>
<dbReference type="SMART" id="SM00490">
    <property type="entry name" value="HELICc"/>
    <property type="match status" value="1"/>
</dbReference>
<keyword evidence="7 15" id="KW-0067">ATP-binding</keyword>
<dbReference type="Pfam" id="PF00271">
    <property type="entry name" value="Helicase_C"/>
    <property type="match status" value="1"/>
</dbReference>
<feature type="domain" description="Helicase ATP-binding" evidence="17">
    <location>
        <begin position="393"/>
        <end position="563"/>
    </location>
</feature>
<proteinExistence type="inferred from homology"/>
<dbReference type="CDD" id="cd04488">
    <property type="entry name" value="RecG_wedge_OBF"/>
    <property type="match status" value="1"/>
</dbReference>
<dbReference type="SMART" id="SM00487">
    <property type="entry name" value="DEXDc"/>
    <property type="match status" value="1"/>
</dbReference>
<evidence type="ECO:0000256" key="10">
    <source>
        <dbReference type="ARBA" id="ARBA00023204"/>
    </source>
</evidence>
<comment type="catalytic activity">
    <reaction evidence="12 15">
        <text>Couples ATP hydrolysis with the unwinding of duplex DNA by translocating in the 3'-5' direction.</text>
        <dbReference type="EC" id="5.6.2.4"/>
    </reaction>
</comment>
<keyword evidence="11" id="KW-0413">Isomerase</keyword>
<comment type="caution">
    <text evidence="19">The sequence shown here is derived from an EMBL/GenBank/DDBJ whole genome shotgun (WGS) entry which is preliminary data.</text>
</comment>
<dbReference type="NCBIfam" id="NF008166">
    <property type="entry name" value="PRK10917.1-4"/>
    <property type="match status" value="1"/>
</dbReference>
<evidence type="ECO:0000256" key="6">
    <source>
        <dbReference type="ARBA" id="ARBA00022806"/>
    </source>
</evidence>
<comment type="function">
    <text evidence="15">Plays a critical role in recombination and DNA repair. Helps process Holliday junction intermediates to mature products by catalyzing branch migration. Has replication fork regression activity, unwinds stalled or blocked replication forks to make a HJ that can be resolved. Has a DNA unwinding activity characteristic of a DNA helicase with 3'-5' polarity.</text>
</comment>
<feature type="compositionally biased region" description="Low complexity" evidence="16">
    <location>
        <begin position="1"/>
        <end position="76"/>
    </location>
</feature>
<dbReference type="Proteomes" id="UP000070255">
    <property type="component" value="Unassembled WGS sequence"/>
</dbReference>
<evidence type="ECO:0000256" key="15">
    <source>
        <dbReference type="RuleBase" id="RU363016"/>
    </source>
</evidence>
<reference evidence="19 20" key="1">
    <citation type="submission" date="2015-11" db="EMBL/GenBank/DDBJ databases">
        <authorList>
            <person name="Sahl J."/>
            <person name="Wagner D."/>
            <person name="Keim P."/>
        </authorList>
    </citation>
    <scope>NUCLEOTIDE SEQUENCE [LARGE SCALE GENOMIC DNA]</scope>
    <source>
        <strain evidence="19 20">BDU18</strain>
    </source>
</reference>
<evidence type="ECO:0000256" key="13">
    <source>
        <dbReference type="ARBA" id="ARBA00034808"/>
    </source>
</evidence>
<dbReference type="NCBIfam" id="NF008163">
    <property type="entry name" value="PRK10917.1-1"/>
    <property type="match status" value="1"/>
</dbReference>
<evidence type="ECO:0000256" key="11">
    <source>
        <dbReference type="ARBA" id="ARBA00023235"/>
    </source>
</evidence>
<keyword evidence="9 15" id="KW-0233">DNA recombination</keyword>
<evidence type="ECO:0000313" key="19">
    <source>
        <dbReference type="EMBL" id="KWZ44695.1"/>
    </source>
</evidence>
<feature type="domain" description="Helicase C-terminal" evidence="18">
    <location>
        <begin position="596"/>
        <end position="742"/>
    </location>
</feature>
<keyword evidence="6 15" id="KW-0347">Helicase</keyword>
<dbReference type="Gene3D" id="3.40.50.300">
    <property type="entry name" value="P-loop containing nucleotide triphosphate hydrolases"/>
    <property type="match status" value="2"/>
</dbReference>
<evidence type="ECO:0000256" key="14">
    <source>
        <dbReference type="ARBA" id="ARBA00048988"/>
    </source>
</evidence>
<evidence type="ECO:0000259" key="17">
    <source>
        <dbReference type="PROSITE" id="PS51192"/>
    </source>
</evidence>
<protein>
    <recommendedName>
        <fullName evidence="2 15">ATP-dependent DNA helicase RecG</fullName>
        <ecNumber evidence="13 15">5.6.2.4</ecNumber>
    </recommendedName>
</protein>
<name>A0ABR5TJ80_9BURK</name>
<evidence type="ECO:0000256" key="16">
    <source>
        <dbReference type="SAM" id="MobiDB-lite"/>
    </source>
</evidence>
<accession>A0ABR5TJ80</accession>
<evidence type="ECO:0000256" key="8">
    <source>
        <dbReference type="ARBA" id="ARBA00023125"/>
    </source>
</evidence>
<evidence type="ECO:0000256" key="2">
    <source>
        <dbReference type="ARBA" id="ARBA00017846"/>
    </source>
</evidence>
<feature type="compositionally biased region" description="Low complexity" evidence="16">
    <location>
        <begin position="95"/>
        <end position="116"/>
    </location>
</feature>
<keyword evidence="8" id="KW-0238">DNA-binding</keyword>
<evidence type="ECO:0000256" key="12">
    <source>
        <dbReference type="ARBA" id="ARBA00034617"/>
    </source>
</evidence>
<dbReference type="InterPro" id="IPR047112">
    <property type="entry name" value="RecG/Mfd"/>
</dbReference>
<dbReference type="InterPro" id="IPR001650">
    <property type="entry name" value="Helicase_C-like"/>
</dbReference>
<keyword evidence="3 15" id="KW-0547">Nucleotide-binding</keyword>
<dbReference type="Pfam" id="PF19833">
    <property type="entry name" value="RecG_dom3_C"/>
    <property type="match status" value="1"/>
</dbReference>
<dbReference type="SUPFAM" id="SSF52540">
    <property type="entry name" value="P-loop containing nucleoside triphosphate hydrolases"/>
    <property type="match status" value="2"/>
</dbReference>
<dbReference type="InterPro" id="IPR011545">
    <property type="entry name" value="DEAD/DEAH_box_helicase_dom"/>
</dbReference>
<keyword evidence="20" id="KW-1185">Reference proteome</keyword>
<dbReference type="GO" id="GO:0004386">
    <property type="term" value="F:helicase activity"/>
    <property type="evidence" value="ECO:0007669"/>
    <property type="project" value="UniProtKB-KW"/>
</dbReference>
<dbReference type="PANTHER" id="PTHR47964">
    <property type="entry name" value="ATP-DEPENDENT DNA HELICASE HOMOLOG RECG, CHLOROPLASTIC"/>
    <property type="match status" value="1"/>
</dbReference>
<dbReference type="NCBIfam" id="NF008168">
    <property type="entry name" value="PRK10917.2-2"/>
    <property type="match status" value="1"/>
</dbReference>
<dbReference type="PANTHER" id="PTHR47964:SF1">
    <property type="entry name" value="ATP-DEPENDENT DNA HELICASE HOMOLOG RECG, CHLOROPLASTIC"/>
    <property type="match status" value="1"/>
</dbReference>
<keyword evidence="4 15" id="KW-0227">DNA damage</keyword>
<sequence>MPSASGASGAARNADAPNRPDAAAPVQAPHAAAWAEFGADAGARSRPRAGAPRGRTADGRIVPAASPAFLAAQALPADRDDAPAETTKPAKRAAKSASKSASKPASKPAADASAAKAAPKLVKTADKLAKLGLTRDIDLVLHLPMRYEDETTLTPIGELLPGEIAQAEGVVFDNEIAYRPRRQLLVKLRDDAGVELVLRFLNFYGSQVKQMAVGQRLRVRGDVRGGFFGLEMVHPTVKPVDEHAPLPQALTPVYPSTAGVSQAYLRKAIDNALTRTPLPELLPGEIARAYLKPLDVPPLADAVRILHHPGVGADETALIDGTHPAWTRIKFDELLAQQLSLKRAHEARRTRAAPAMPRRARGDGASLSARLYAALPFTLTGAQERVVAEIAHDLTQPHPMQRLLQGDVGSGKTVVAALAAAQAIDAGYQAALMAPTEILAEQHARKLRGWLEPLGVSVAWLAGSLKAKDKRAALEAAALGTAQLVIGTHAMIQDTVEFARLGLVIVDEQHRFGVEQRLALRAKAANAADGAAGFQPHQLMMSATPIPRTLAMTYYADLDVSTIDELPPGRTPILTRLVADARRDEVIGRVREAALAGRQVYWVCPLIEESETLQLQTAVETFETLAAALPELKVGLVHGRLAPAEKAAVMDAFSRNDVQLLVATTVIEVGVDVPNASLMVIEHAERFGLAQLHQLRGRVGRGTAASVCVLMYSGPLSIAGRARLKTMRETTDGFEIARRDLEIRGPGEFLGARQSGAAMLRFADLENDGWLIEPARDAAARLIAGHPDVVEQHLARWLGAREQYLKA</sequence>
<evidence type="ECO:0000256" key="4">
    <source>
        <dbReference type="ARBA" id="ARBA00022763"/>
    </source>
</evidence>
<comment type="catalytic activity">
    <reaction evidence="14 15">
        <text>ATP + H2O = ADP + phosphate + H(+)</text>
        <dbReference type="Rhea" id="RHEA:13065"/>
        <dbReference type="ChEBI" id="CHEBI:15377"/>
        <dbReference type="ChEBI" id="CHEBI:15378"/>
        <dbReference type="ChEBI" id="CHEBI:30616"/>
        <dbReference type="ChEBI" id="CHEBI:43474"/>
        <dbReference type="ChEBI" id="CHEBI:456216"/>
        <dbReference type="EC" id="5.6.2.4"/>
    </reaction>
</comment>
<gene>
    <name evidence="19" type="ORF">WS72_03605</name>
</gene>
<evidence type="ECO:0000256" key="5">
    <source>
        <dbReference type="ARBA" id="ARBA00022801"/>
    </source>
</evidence>
<dbReference type="InterPro" id="IPR033454">
    <property type="entry name" value="RecG_wedge"/>
</dbReference>
<dbReference type="EMBL" id="LNJQ01000001">
    <property type="protein sequence ID" value="KWZ44695.1"/>
    <property type="molecule type" value="Genomic_DNA"/>
</dbReference>
<evidence type="ECO:0000256" key="1">
    <source>
        <dbReference type="ARBA" id="ARBA00007504"/>
    </source>
</evidence>
<dbReference type="Pfam" id="PF00270">
    <property type="entry name" value="DEAD"/>
    <property type="match status" value="1"/>
</dbReference>
<dbReference type="InterPro" id="IPR027417">
    <property type="entry name" value="P-loop_NTPase"/>
</dbReference>
<dbReference type="CDD" id="cd17992">
    <property type="entry name" value="DEXHc_RecG"/>
    <property type="match status" value="1"/>
</dbReference>
<dbReference type="PROSITE" id="PS51192">
    <property type="entry name" value="HELICASE_ATP_BIND_1"/>
    <property type="match status" value="1"/>
</dbReference>
<dbReference type="InterPro" id="IPR045562">
    <property type="entry name" value="RecG_dom3_C"/>
</dbReference>
<evidence type="ECO:0000256" key="7">
    <source>
        <dbReference type="ARBA" id="ARBA00022840"/>
    </source>
</evidence>
<evidence type="ECO:0000256" key="9">
    <source>
        <dbReference type="ARBA" id="ARBA00023172"/>
    </source>
</evidence>
<dbReference type="InterPro" id="IPR012340">
    <property type="entry name" value="NA-bd_OB-fold"/>
</dbReference>
<dbReference type="InterPro" id="IPR014001">
    <property type="entry name" value="Helicase_ATP-bd"/>
</dbReference>